<dbReference type="RefSeq" id="WP_181548482.1">
    <property type="nucleotide sequence ID" value="NZ_PYAG01000001.1"/>
</dbReference>
<organism evidence="1 2">
    <name type="scientific">Micromonospora saelicesensis</name>
    <dbReference type="NCBI Taxonomy" id="285676"/>
    <lineage>
        <taxon>Bacteria</taxon>
        <taxon>Bacillati</taxon>
        <taxon>Actinomycetota</taxon>
        <taxon>Actinomycetes</taxon>
        <taxon>Micromonosporales</taxon>
        <taxon>Micromonosporaceae</taxon>
        <taxon>Micromonospora</taxon>
    </lineage>
</organism>
<evidence type="ECO:0000313" key="2">
    <source>
        <dbReference type="Proteomes" id="UP000249419"/>
    </source>
</evidence>
<accession>A0A328P0C8</accession>
<evidence type="ECO:0000313" key="1">
    <source>
        <dbReference type="EMBL" id="RAO39213.1"/>
    </source>
</evidence>
<gene>
    <name evidence="1" type="ORF">PSN13_00237</name>
</gene>
<comment type="caution">
    <text evidence="1">The sequence shown here is derived from an EMBL/GenBank/DDBJ whole genome shotgun (WGS) entry which is preliminary data.</text>
</comment>
<dbReference type="AlphaFoldDB" id="A0A328P0C8"/>
<reference evidence="1 2" key="1">
    <citation type="submission" date="2018-03" db="EMBL/GenBank/DDBJ databases">
        <title>Defining the species Micromonospora saelicesensis and Micromonospora noduli under the framework of genomics.</title>
        <authorList>
            <person name="Riesco R."/>
            <person name="Trujillo M.E."/>
        </authorList>
    </citation>
    <scope>NUCLEOTIDE SEQUENCE [LARGE SCALE GENOMIC DNA]</scope>
    <source>
        <strain evidence="1 2">PSN13</strain>
    </source>
</reference>
<dbReference type="Proteomes" id="UP000249419">
    <property type="component" value="Unassembled WGS sequence"/>
</dbReference>
<name>A0A328P0C8_9ACTN</name>
<sequence length="52" mass="6268">MKREWAERGYQARCLDINIDHSFDDFRRQYEQAVPALAGVYALLRRRLEKVI</sequence>
<dbReference type="EMBL" id="PYAG01000001">
    <property type="protein sequence ID" value="RAO39213.1"/>
    <property type="molecule type" value="Genomic_DNA"/>
</dbReference>
<proteinExistence type="predicted"/>
<protein>
    <submittedName>
        <fullName evidence="1">Uncharacterized protein</fullName>
    </submittedName>
</protein>